<dbReference type="GO" id="GO:0008194">
    <property type="term" value="F:UDP-glycosyltransferase activity"/>
    <property type="evidence" value="ECO:0007669"/>
    <property type="project" value="InterPro"/>
</dbReference>
<dbReference type="InterPro" id="IPR002213">
    <property type="entry name" value="UDP_glucos_trans"/>
</dbReference>
<evidence type="ECO:0000256" key="3">
    <source>
        <dbReference type="ARBA" id="ARBA00022679"/>
    </source>
</evidence>
<dbReference type="OrthoDB" id="5835829at2759"/>
<dbReference type="InterPro" id="IPR050271">
    <property type="entry name" value="UDP-glycosyltransferase"/>
</dbReference>
<keyword evidence="2" id="KW-0328">Glycosyltransferase</keyword>
<evidence type="ECO:0000313" key="6">
    <source>
        <dbReference type="Proteomes" id="UP000245119"/>
    </source>
</evidence>
<dbReference type="PANTHER" id="PTHR48043">
    <property type="entry name" value="EG:EG0003.4 PROTEIN-RELATED"/>
    <property type="match status" value="1"/>
</dbReference>
<feature type="signal peptide" evidence="4">
    <location>
        <begin position="1"/>
        <end position="27"/>
    </location>
</feature>
<evidence type="ECO:0000313" key="5">
    <source>
        <dbReference type="EMBL" id="PVD38923.1"/>
    </source>
</evidence>
<protein>
    <recommendedName>
        <fullName evidence="7">UDP-glucuronosyltransferase</fullName>
    </recommendedName>
</protein>
<dbReference type="EMBL" id="PZQS01000001">
    <property type="protein sequence ID" value="PVD38923.1"/>
    <property type="molecule type" value="Genomic_DNA"/>
</dbReference>
<dbReference type="Pfam" id="PF00201">
    <property type="entry name" value="UDPGT"/>
    <property type="match status" value="1"/>
</dbReference>
<organism evidence="5 6">
    <name type="scientific">Pomacea canaliculata</name>
    <name type="common">Golden apple snail</name>
    <dbReference type="NCBI Taxonomy" id="400727"/>
    <lineage>
        <taxon>Eukaryota</taxon>
        <taxon>Metazoa</taxon>
        <taxon>Spiralia</taxon>
        <taxon>Lophotrochozoa</taxon>
        <taxon>Mollusca</taxon>
        <taxon>Gastropoda</taxon>
        <taxon>Caenogastropoda</taxon>
        <taxon>Architaenioglossa</taxon>
        <taxon>Ampullarioidea</taxon>
        <taxon>Ampullariidae</taxon>
        <taxon>Pomacea</taxon>
    </lineage>
</organism>
<dbReference type="Gene3D" id="3.40.50.2000">
    <property type="entry name" value="Glycogen Phosphorylase B"/>
    <property type="match status" value="2"/>
</dbReference>
<evidence type="ECO:0000256" key="1">
    <source>
        <dbReference type="ARBA" id="ARBA00009995"/>
    </source>
</evidence>
<reference evidence="5 6" key="1">
    <citation type="submission" date="2018-04" db="EMBL/GenBank/DDBJ databases">
        <title>The genome of golden apple snail Pomacea canaliculata provides insight into stress tolerance and invasive adaptation.</title>
        <authorList>
            <person name="Liu C."/>
            <person name="Liu B."/>
            <person name="Ren Y."/>
            <person name="Zhang Y."/>
            <person name="Wang H."/>
            <person name="Li S."/>
            <person name="Jiang F."/>
            <person name="Yin L."/>
            <person name="Zhang G."/>
            <person name="Qian W."/>
            <person name="Fan W."/>
        </authorList>
    </citation>
    <scope>NUCLEOTIDE SEQUENCE [LARGE SCALE GENOMIC DNA]</scope>
    <source>
        <strain evidence="5">SZHN2017</strain>
        <tissue evidence="5">Muscle</tissue>
    </source>
</reference>
<evidence type="ECO:0008006" key="7">
    <source>
        <dbReference type="Google" id="ProtNLM"/>
    </source>
</evidence>
<accession>A0A2T7PZS1</accession>
<evidence type="ECO:0000256" key="2">
    <source>
        <dbReference type="ARBA" id="ARBA00022676"/>
    </source>
</evidence>
<keyword evidence="3" id="KW-0808">Transferase</keyword>
<dbReference type="PANTHER" id="PTHR48043:SF145">
    <property type="entry name" value="FI06409P-RELATED"/>
    <property type="match status" value="1"/>
</dbReference>
<gene>
    <name evidence="5" type="ORF">C0Q70_01548</name>
</gene>
<dbReference type="STRING" id="400727.A0A2T7PZS1"/>
<name>A0A2T7PZS1_POMCA</name>
<dbReference type="Proteomes" id="UP000245119">
    <property type="component" value="Linkage Group LG1"/>
</dbReference>
<keyword evidence="4" id="KW-0732">Signal</keyword>
<sequence length="393" mass="44312">MTKPAMLLLLVVVTTLEWFSPPLSVEAKRVLMIPVPLVSLTKYQLNVAHALVRKGHEVWMTMPDHIASKRVLDTTNVTVIQYKNEVNLEEGLSTLVIDRYMKRLPPDRPSYLGLVKKYIYGQLSNDSLLAEFKQVRPDFVILDCVPFYKMMAIIPHRLRLPFGFVGFSFTDSISMRVPASTSVTPYIFAGPYTQHMTFMQRMHNTMHYFQSAFLDPTMDGNVVERYAPNMPNIPIDMLVARAEIWLIDTDHILDYPRPSLPNVKLVGGLAAGPGKPLEEEFKTFMDNASEGVAIVSFGSFILDLPPHLSDKIFSVLQQLPMKSIFRSSLTLPNSKKIMTSSWLPQNDLLAHPMPRYSLVTVATTVSTKHYTMLSPSFASLSSWTSITTPNARA</sequence>
<keyword evidence="6" id="KW-1185">Reference proteome</keyword>
<dbReference type="AlphaFoldDB" id="A0A2T7PZS1"/>
<proteinExistence type="inferred from homology"/>
<feature type="chain" id="PRO_5015768215" description="UDP-glucuronosyltransferase" evidence="4">
    <location>
        <begin position="28"/>
        <end position="393"/>
    </location>
</feature>
<dbReference type="SUPFAM" id="SSF53756">
    <property type="entry name" value="UDP-Glycosyltransferase/glycogen phosphorylase"/>
    <property type="match status" value="1"/>
</dbReference>
<comment type="caution">
    <text evidence="5">The sequence shown here is derived from an EMBL/GenBank/DDBJ whole genome shotgun (WGS) entry which is preliminary data.</text>
</comment>
<evidence type="ECO:0000256" key="4">
    <source>
        <dbReference type="SAM" id="SignalP"/>
    </source>
</evidence>
<comment type="similarity">
    <text evidence="1">Belongs to the UDP-glycosyltransferase family.</text>
</comment>